<dbReference type="RefSeq" id="WP_092054800.1">
    <property type="nucleotide sequence ID" value="NZ_FOJJ01000008.1"/>
</dbReference>
<gene>
    <name evidence="8" type="primary">coaE</name>
    <name evidence="10" type="ORF">FL622_15735</name>
</gene>
<dbReference type="Pfam" id="PF01121">
    <property type="entry name" value="CoaE"/>
    <property type="match status" value="1"/>
</dbReference>
<comment type="subcellular location">
    <subcellularLocation>
        <location evidence="8">Cytoplasm</location>
    </subcellularLocation>
</comment>
<comment type="similarity">
    <text evidence="1 8">Belongs to the CoaE family.</text>
</comment>
<comment type="caution">
    <text evidence="10">The sequence shown here is derived from an EMBL/GenBank/DDBJ whole genome shotgun (WGS) entry which is preliminary data.</text>
</comment>
<dbReference type="EC" id="2.7.1.24" evidence="8 9"/>
<accession>A0A550J5S2</accession>
<dbReference type="PROSITE" id="PS51219">
    <property type="entry name" value="DPCK"/>
    <property type="match status" value="1"/>
</dbReference>
<dbReference type="SUPFAM" id="SSF52540">
    <property type="entry name" value="P-loop containing nucleoside triphosphate hydrolases"/>
    <property type="match status" value="1"/>
</dbReference>
<keyword evidence="2 8" id="KW-0963">Cytoplasm</keyword>
<evidence type="ECO:0000256" key="5">
    <source>
        <dbReference type="ARBA" id="ARBA00022777"/>
    </source>
</evidence>
<sequence>MILGITGGIATGKSSVAKIFRELGATVLSADELAREVVAPGSPLLARLAERFGATVLREDGGLDRPALAAIIFADPQARRDLDGLMHPAIATLAETRLRELAARSPLVVYEAPLLFEAGAEGRVDAVLVVTADDETQLRRLMARDGVDEGAARARIAAQMPLAEKVRRSDYVIDNSQGPEAAEQAVRELFTRLREAR</sequence>
<name>A0A550J5S2_9BACT</name>
<dbReference type="GO" id="GO:0004140">
    <property type="term" value="F:dephospho-CoA kinase activity"/>
    <property type="evidence" value="ECO:0007669"/>
    <property type="project" value="UniProtKB-UniRule"/>
</dbReference>
<dbReference type="PANTHER" id="PTHR10695:SF46">
    <property type="entry name" value="BIFUNCTIONAL COENZYME A SYNTHASE-RELATED"/>
    <property type="match status" value="1"/>
</dbReference>
<keyword evidence="11" id="KW-1185">Reference proteome</keyword>
<dbReference type="FunFam" id="3.40.50.300:FF:000991">
    <property type="entry name" value="Dephospho-CoA kinase"/>
    <property type="match status" value="1"/>
</dbReference>
<dbReference type="Gene3D" id="3.40.50.300">
    <property type="entry name" value="P-loop containing nucleotide triphosphate hydrolases"/>
    <property type="match status" value="1"/>
</dbReference>
<evidence type="ECO:0000256" key="1">
    <source>
        <dbReference type="ARBA" id="ARBA00009018"/>
    </source>
</evidence>
<dbReference type="UniPathway" id="UPA00241">
    <property type="reaction ID" value="UER00356"/>
</dbReference>
<keyword evidence="5 8" id="KW-0418">Kinase</keyword>
<dbReference type="GO" id="GO:0015937">
    <property type="term" value="P:coenzyme A biosynthetic process"/>
    <property type="evidence" value="ECO:0007669"/>
    <property type="project" value="UniProtKB-UniRule"/>
</dbReference>
<evidence type="ECO:0000256" key="9">
    <source>
        <dbReference type="NCBIfam" id="TIGR00152"/>
    </source>
</evidence>
<proteinExistence type="inferred from homology"/>
<dbReference type="CDD" id="cd02022">
    <property type="entry name" value="DPCK"/>
    <property type="match status" value="1"/>
</dbReference>
<feature type="binding site" evidence="8">
    <location>
        <begin position="10"/>
        <end position="15"/>
    </location>
    <ligand>
        <name>ATP</name>
        <dbReference type="ChEBI" id="CHEBI:30616"/>
    </ligand>
</feature>
<dbReference type="AlphaFoldDB" id="A0A550J5S2"/>
<dbReference type="NCBIfam" id="TIGR00152">
    <property type="entry name" value="dephospho-CoA kinase"/>
    <property type="match status" value="1"/>
</dbReference>
<evidence type="ECO:0000256" key="8">
    <source>
        <dbReference type="HAMAP-Rule" id="MF_00376"/>
    </source>
</evidence>
<organism evidence="10 11">
    <name type="scientific">Trichloromonas acetexigens</name>
    <dbReference type="NCBI Taxonomy" id="38815"/>
    <lineage>
        <taxon>Bacteria</taxon>
        <taxon>Pseudomonadati</taxon>
        <taxon>Thermodesulfobacteriota</taxon>
        <taxon>Desulfuromonadia</taxon>
        <taxon>Desulfuromonadales</taxon>
        <taxon>Trichloromonadaceae</taxon>
        <taxon>Trichloromonas</taxon>
    </lineage>
</organism>
<dbReference type="GO" id="GO:0005737">
    <property type="term" value="C:cytoplasm"/>
    <property type="evidence" value="ECO:0007669"/>
    <property type="project" value="UniProtKB-SubCell"/>
</dbReference>
<evidence type="ECO:0000256" key="7">
    <source>
        <dbReference type="ARBA" id="ARBA00022993"/>
    </source>
</evidence>
<keyword evidence="4 8" id="KW-0547">Nucleotide-binding</keyword>
<comment type="function">
    <text evidence="8">Catalyzes the phosphorylation of the 3'-hydroxyl group of dephosphocoenzyme A to form coenzyme A.</text>
</comment>
<dbReference type="EMBL" id="VJVV01000016">
    <property type="protein sequence ID" value="TRO78571.1"/>
    <property type="molecule type" value="Genomic_DNA"/>
</dbReference>
<evidence type="ECO:0000313" key="11">
    <source>
        <dbReference type="Proteomes" id="UP000317155"/>
    </source>
</evidence>
<keyword evidence="3 8" id="KW-0808">Transferase</keyword>
<dbReference type="HAMAP" id="MF_00376">
    <property type="entry name" value="Dephospho_CoA_kinase"/>
    <property type="match status" value="1"/>
</dbReference>
<evidence type="ECO:0000256" key="4">
    <source>
        <dbReference type="ARBA" id="ARBA00022741"/>
    </source>
</evidence>
<evidence type="ECO:0000256" key="6">
    <source>
        <dbReference type="ARBA" id="ARBA00022840"/>
    </source>
</evidence>
<dbReference type="InterPro" id="IPR027417">
    <property type="entry name" value="P-loop_NTPase"/>
</dbReference>
<keyword evidence="6 8" id="KW-0067">ATP-binding</keyword>
<protein>
    <recommendedName>
        <fullName evidence="8 9">Dephospho-CoA kinase</fullName>
        <ecNumber evidence="8 9">2.7.1.24</ecNumber>
    </recommendedName>
    <alternativeName>
        <fullName evidence="8">Dephosphocoenzyme A kinase</fullName>
    </alternativeName>
</protein>
<reference evidence="10 11" key="1">
    <citation type="submission" date="2019-07" db="EMBL/GenBank/DDBJ databases">
        <title>Insights of Desulfuromonas acetexigens electromicrobiology.</title>
        <authorList>
            <person name="Katuri K."/>
            <person name="Sapireddy V."/>
            <person name="Shaw D.R."/>
            <person name="Saikaly P."/>
        </authorList>
    </citation>
    <scope>NUCLEOTIDE SEQUENCE [LARGE SCALE GENOMIC DNA]</scope>
    <source>
        <strain evidence="10 11">2873</strain>
    </source>
</reference>
<dbReference type="InterPro" id="IPR001977">
    <property type="entry name" value="Depp_CoAkinase"/>
</dbReference>
<evidence type="ECO:0000256" key="2">
    <source>
        <dbReference type="ARBA" id="ARBA00022490"/>
    </source>
</evidence>
<comment type="pathway">
    <text evidence="8">Cofactor biosynthesis; coenzyme A biosynthesis; CoA from (R)-pantothenate: step 5/5.</text>
</comment>
<dbReference type="GO" id="GO:0005524">
    <property type="term" value="F:ATP binding"/>
    <property type="evidence" value="ECO:0007669"/>
    <property type="project" value="UniProtKB-UniRule"/>
</dbReference>
<dbReference type="PANTHER" id="PTHR10695">
    <property type="entry name" value="DEPHOSPHO-COA KINASE-RELATED"/>
    <property type="match status" value="1"/>
</dbReference>
<keyword evidence="7 8" id="KW-0173">Coenzyme A biosynthesis</keyword>
<evidence type="ECO:0000313" key="10">
    <source>
        <dbReference type="EMBL" id="TRO78571.1"/>
    </source>
</evidence>
<comment type="catalytic activity">
    <reaction evidence="8">
        <text>3'-dephospho-CoA + ATP = ADP + CoA + H(+)</text>
        <dbReference type="Rhea" id="RHEA:18245"/>
        <dbReference type="ChEBI" id="CHEBI:15378"/>
        <dbReference type="ChEBI" id="CHEBI:30616"/>
        <dbReference type="ChEBI" id="CHEBI:57287"/>
        <dbReference type="ChEBI" id="CHEBI:57328"/>
        <dbReference type="ChEBI" id="CHEBI:456216"/>
        <dbReference type="EC" id="2.7.1.24"/>
    </reaction>
</comment>
<evidence type="ECO:0000256" key="3">
    <source>
        <dbReference type="ARBA" id="ARBA00022679"/>
    </source>
</evidence>
<dbReference type="Proteomes" id="UP000317155">
    <property type="component" value="Unassembled WGS sequence"/>
</dbReference>
<dbReference type="OrthoDB" id="9812943at2"/>